<feature type="transmembrane region" description="Helical" evidence="4">
    <location>
        <begin position="78"/>
        <end position="98"/>
    </location>
</feature>
<comment type="caution">
    <text evidence="5">The sequence shown here is derived from an EMBL/GenBank/DDBJ whole genome shotgun (WGS) entry which is preliminary data.</text>
</comment>
<keyword evidence="2 4" id="KW-1133">Transmembrane helix</keyword>
<feature type="transmembrane region" description="Helical" evidence="4">
    <location>
        <begin position="136"/>
        <end position="154"/>
    </location>
</feature>
<feature type="transmembrane region" description="Helical" evidence="4">
    <location>
        <begin position="301"/>
        <end position="321"/>
    </location>
</feature>
<feature type="transmembrane region" description="Helical" evidence="4">
    <location>
        <begin position="333"/>
        <end position="355"/>
    </location>
</feature>
<protein>
    <submittedName>
        <fullName evidence="5">Major facilitator superfamily transporter</fullName>
    </submittedName>
</protein>
<dbReference type="EMBL" id="ARZY01000006">
    <property type="protein sequence ID" value="EWH11182.1"/>
    <property type="molecule type" value="Genomic_DNA"/>
</dbReference>
<feature type="transmembrane region" description="Helical" evidence="4">
    <location>
        <begin position="249"/>
        <end position="268"/>
    </location>
</feature>
<feature type="transmembrane region" description="Helical" evidence="4">
    <location>
        <begin position="361"/>
        <end position="380"/>
    </location>
</feature>
<dbReference type="OrthoDB" id="8558006at2"/>
<feature type="transmembrane region" description="Helical" evidence="4">
    <location>
        <begin position="166"/>
        <end position="189"/>
    </location>
</feature>
<evidence type="ECO:0000313" key="5">
    <source>
        <dbReference type="EMBL" id="EWH11182.1"/>
    </source>
</evidence>
<keyword evidence="1 4" id="KW-0812">Transmembrane</keyword>
<dbReference type="InterPro" id="IPR011701">
    <property type="entry name" value="MFS"/>
</dbReference>
<sequence length="396" mass="43474">MQLVSRLFINKDLLLIAFAQIAFLTNSLMFFTFAPILGATLVSTTAYANAPLAVSLIVMLLVSYPFGAYSQRHGRKLVFAIGGVASILTPILAFLAVTKDYSPAFFAAAVTHGVSACAMTFYRFAAMEVVSESKIAKAISIIMFVSIISAIFGPKLTSLTKDIGSIQFSVTFLVMLPIATFGTVCILLVRWGSYRLPAKTENASRISFKSTWQPIALATSSYFIMTLIMTSTPLHMHVNHAHFSDIAHVIQWHMFAMFFPSIMTAQLIKYLGINNLIRFGFLLLAVAALVCNQSNLLTLGLVLLGVGWNFSFIGASQLLAVNSPEESRIKMQGINDLIVFGFSALASFLSSWLLHHLNWSIMLWAILPIPMISIALTLNLKATNNQRLLHDNCDAK</sequence>
<dbReference type="GO" id="GO:0022857">
    <property type="term" value="F:transmembrane transporter activity"/>
    <property type="evidence" value="ECO:0007669"/>
    <property type="project" value="InterPro"/>
</dbReference>
<dbReference type="eggNOG" id="COG2814">
    <property type="taxonomic scope" value="Bacteria"/>
</dbReference>
<evidence type="ECO:0000256" key="3">
    <source>
        <dbReference type="ARBA" id="ARBA00023136"/>
    </source>
</evidence>
<accession>W7QQD0</accession>
<keyword evidence="6" id="KW-1185">Reference proteome</keyword>
<feature type="transmembrane region" description="Helical" evidence="4">
    <location>
        <begin position="210"/>
        <end position="229"/>
    </location>
</feature>
<feature type="transmembrane region" description="Helical" evidence="4">
    <location>
        <begin position="12"/>
        <end position="34"/>
    </location>
</feature>
<dbReference type="PANTHER" id="PTHR23534">
    <property type="entry name" value="MFS PERMEASE"/>
    <property type="match status" value="1"/>
</dbReference>
<dbReference type="STRING" id="1328313.DS2_04975"/>
<dbReference type="SUPFAM" id="SSF103473">
    <property type="entry name" value="MFS general substrate transporter"/>
    <property type="match status" value="1"/>
</dbReference>
<feature type="transmembrane region" description="Helical" evidence="4">
    <location>
        <begin position="275"/>
        <end position="295"/>
    </location>
</feature>
<feature type="transmembrane region" description="Helical" evidence="4">
    <location>
        <begin position="46"/>
        <end position="66"/>
    </location>
</feature>
<dbReference type="Gene3D" id="1.20.1250.20">
    <property type="entry name" value="MFS general substrate transporter like domains"/>
    <property type="match status" value="1"/>
</dbReference>
<feature type="transmembrane region" description="Helical" evidence="4">
    <location>
        <begin position="104"/>
        <end position="124"/>
    </location>
</feature>
<dbReference type="Proteomes" id="UP000019276">
    <property type="component" value="Unassembled WGS sequence"/>
</dbReference>
<dbReference type="InterPro" id="IPR036259">
    <property type="entry name" value="MFS_trans_sf"/>
</dbReference>
<evidence type="ECO:0000313" key="6">
    <source>
        <dbReference type="Proteomes" id="UP000019276"/>
    </source>
</evidence>
<evidence type="ECO:0000256" key="2">
    <source>
        <dbReference type="ARBA" id="ARBA00022989"/>
    </source>
</evidence>
<keyword evidence="3 4" id="KW-0472">Membrane</keyword>
<dbReference type="PANTHER" id="PTHR23534:SF1">
    <property type="entry name" value="MAJOR FACILITATOR SUPERFAMILY PROTEIN"/>
    <property type="match status" value="1"/>
</dbReference>
<organism evidence="5 6">
    <name type="scientific">Catenovulum agarivorans DS-2</name>
    <dbReference type="NCBI Taxonomy" id="1328313"/>
    <lineage>
        <taxon>Bacteria</taxon>
        <taxon>Pseudomonadati</taxon>
        <taxon>Pseudomonadota</taxon>
        <taxon>Gammaproteobacteria</taxon>
        <taxon>Alteromonadales</taxon>
        <taxon>Alteromonadaceae</taxon>
        <taxon>Catenovulum</taxon>
    </lineage>
</organism>
<proteinExistence type="predicted"/>
<gene>
    <name evidence="5" type="ORF">DS2_04975</name>
</gene>
<evidence type="ECO:0000256" key="4">
    <source>
        <dbReference type="SAM" id="Phobius"/>
    </source>
</evidence>
<evidence type="ECO:0000256" key="1">
    <source>
        <dbReference type="ARBA" id="ARBA00022692"/>
    </source>
</evidence>
<dbReference type="RefSeq" id="WP_051479636.1">
    <property type="nucleotide sequence ID" value="NZ_ARZY01000006.1"/>
</dbReference>
<dbReference type="Pfam" id="PF07690">
    <property type="entry name" value="MFS_1"/>
    <property type="match status" value="1"/>
</dbReference>
<name>W7QQD0_9ALTE</name>
<dbReference type="AlphaFoldDB" id="W7QQD0"/>
<reference evidence="5 6" key="1">
    <citation type="journal article" date="2014" name="Genome Announc.">
        <title>Draft Genome Sequence of the Agar-Degrading Bacterium Catenovulum sp. Strain DS-2, Isolated from Intestines of Haliotis diversicolor.</title>
        <authorList>
            <person name="Shan D."/>
            <person name="Li X."/>
            <person name="Gu Z."/>
            <person name="Wei G."/>
            <person name="Gao Z."/>
            <person name="Shao Z."/>
        </authorList>
    </citation>
    <scope>NUCLEOTIDE SEQUENCE [LARGE SCALE GENOMIC DNA]</scope>
    <source>
        <strain evidence="5 6">DS-2</strain>
    </source>
</reference>